<protein>
    <submittedName>
        <fullName evidence="7">O-antigen ligase domain-containing protein</fullName>
    </submittedName>
</protein>
<feature type="domain" description="O-antigen ligase-related" evidence="6">
    <location>
        <begin position="214"/>
        <end position="344"/>
    </location>
</feature>
<dbReference type="EMBL" id="RWKW01000026">
    <property type="protein sequence ID" value="RST87104.1"/>
    <property type="molecule type" value="Genomic_DNA"/>
</dbReference>
<evidence type="ECO:0000256" key="5">
    <source>
        <dbReference type="SAM" id="Phobius"/>
    </source>
</evidence>
<feature type="transmembrane region" description="Helical" evidence="5">
    <location>
        <begin position="197"/>
        <end position="220"/>
    </location>
</feature>
<feature type="transmembrane region" description="Helical" evidence="5">
    <location>
        <begin position="35"/>
        <end position="52"/>
    </location>
</feature>
<dbReference type="InterPro" id="IPR051533">
    <property type="entry name" value="WaaL-like"/>
</dbReference>
<dbReference type="Proteomes" id="UP000278398">
    <property type="component" value="Unassembled WGS sequence"/>
</dbReference>
<feature type="transmembrane region" description="Helical" evidence="5">
    <location>
        <begin position="386"/>
        <end position="402"/>
    </location>
</feature>
<evidence type="ECO:0000313" key="8">
    <source>
        <dbReference type="Proteomes" id="UP000278398"/>
    </source>
</evidence>
<keyword evidence="4 5" id="KW-0472">Membrane</keyword>
<dbReference type="OrthoDB" id="7628239at2"/>
<comment type="subcellular location">
    <subcellularLocation>
        <location evidence="1">Membrane</location>
        <topology evidence="1">Multi-pass membrane protein</topology>
    </subcellularLocation>
</comment>
<reference evidence="7 8" key="1">
    <citation type="submission" date="2018-12" db="EMBL/GenBank/DDBJ databases">
        <title>Mesorhizobium carbonis sp. nov., isolated from coal mine water.</title>
        <authorList>
            <person name="Xin W."/>
            <person name="Xu Z."/>
            <person name="Xiang F."/>
            <person name="Zhang J."/>
            <person name="Xi L."/>
            <person name="Liu J."/>
        </authorList>
    </citation>
    <scope>NUCLEOTIDE SEQUENCE [LARGE SCALE GENOMIC DNA]</scope>
    <source>
        <strain evidence="7 8">B2.3</strain>
    </source>
</reference>
<dbReference type="PANTHER" id="PTHR37422:SF13">
    <property type="entry name" value="LIPOPOLYSACCHARIDE BIOSYNTHESIS PROTEIN PA4999-RELATED"/>
    <property type="match status" value="1"/>
</dbReference>
<feature type="transmembrane region" description="Helical" evidence="5">
    <location>
        <begin position="363"/>
        <end position="380"/>
    </location>
</feature>
<accession>A0A3R9ZT50</accession>
<comment type="caution">
    <text evidence="7">The sequence shown here is derived from an EMBL/GenBank/DDBJ whole genome shotgun (WGS) entry which is preliminary data.</text>
</comment>
<evidence type="ECO:0000313" key="7">
    <source>
        <dbReference type="EMBL" id="RST87104.1"/>
    </source>
</evidence>
<dbReference type="InterPro" id="IPR007016">
    <property type="entry name" value="O-antigen_ligase-rel_domated"/>
</dbReference>
<dbReference type="AlphaFoldDB" id="A0A3R9ZT50"/>
<keyword evidence="3 5" id="KW-1133">Transmembrane helix</keyword>
<evidence type="ECO:0000256" key="1">
    <source>
        <dbReference type="ARBA" id="ARBA00004141"/>
    </source>
</evidence>
<dbReference type="Pfam" id="PF04932">
    <property type="entry name" value="Wzy_C"/>
    <property type="match status" value="1"/>
</dbReference>
<feature type="transmembrane region" description="Helical" evidence="5">
    <location>
        <begin position="138"/>
        <end position="157"/>
    </location>
</feature>
<keyword evidence="2 5" id="KW-0812">Transmembrane</keyword>
<proteinExistence type="predicted"/>
<sequence length="446" mass="48178">MSTTESRGKIGLGIVLFLALVLGGGAGPGLFTDSLLQAAIVVAVAFVLAGPRQVAASPIVLSFLILTFLAGLLQVLPLPAWMIEGTRPEVFNPHGDGSAYRLVSLGVGRTLEAMAFALCGLLFALAVSTLRGEHVRGLLPFFFIGVACNMLAGAMQFSMAQDTRLESWLPYVIMAGLFANVNHFSTLLFATIPLLVYYGLFVGRGVLVSLAIPAILLVLLAAGSRAGVLIGLAITVLSLLFLAWRSRIGTVTIGALFAGLGVYSFGATTKFVGELDTAFGRLEFMRSTLEGIRENWLWGIGYGNFTSGYGLYERGEMIFRNYVNHVHNDYLEVAFEGGILAMALMGFYGLCVLARLRHRLDPLQRAAFLSILFILLHSSVDYPLRTMAIAITFALLNGIYFHRLPLFKPLSRDEAIEVQHNGDTILVPIAEPAGSSRRRSRAQADA</sequence>
<gene>
    <name evidence="7" type="ORF">EJC49_07500</name>
</gene>
<evidence type="ECO:0000256" key="2">
    <source>
        <dbReference type="ARBA" id="ARBA00022692"/>
    </source>
</evidence>
<feature type="transmembrane region" description="Helical" evidence="5">
    <location>
        <begin position="251"/>
        <end position="272"/>
    </location>
</feature>
<feature type="transmembrane region" description="Helical" evidence="5">
    <location>
        <begin position="226"/>
        <end position="244"/>
    </location>
</feature>
<organism evidence="7 8">
    <name type="scientific">Aquibium carbonis</name>
    <dbReference type="NCBI Taxonomy" id="2495581"/>
    <lineage>
        <taxon>Bacteria</taxon>
        <taxon>Pseudomonadati</taxon>
        <taxon>Pseudomonadota</taxon>
        <taxon>Alphaproteobacteria</taxon>
        <taxon>Hyphomicrobiales</taxon>
        <taxon>Phyllobacteriaceae</taxon>
        <taxon>Aquibium</taxon>
    </lineage>
</organism>
<dbReference type="GO" id="GO:0016020">
    <property type="term" value="C:membrane"/>
    <property type="evidence" value="ECO:0007669"/>
    <property type="project" value="UniProtKB-SubCell"/>
</dbReference>
<feature type="transmembrane region" description="Helical" evidence="5">
    <location>
        <begin position="102"/>
        <end position="126"/>
    </location>
</feature>
<keyword evidence="7" id="KW-0436">Ligase</keyword>
<feature type="transmembrane region" description="Helical" evidence="5">
    <location>
        <begin position="337"/>
        <end position="356"/>
    </location>
</feature>
<evidence type="ECO:0000259" key="6">
    <source>
        <dbReference type="Pfam" id="PF04932"/>
    </source>
</evidence>
<dbReference type="GO" id="GO:0016874">
    <property type="term" value="F:ligase activity"/>
    <property type="evidence" value="ECO:0007669"/>
    <property type="project" value="UniProtKB-KW"/>
</dbReference>
<evidence type="ECO:0000256" key="3">
    <source>
        <dbReference type="ARBA" id="ARBA00022989"/>
    </source>
</evidence>
<name>A0A3R9ZT50_9HYPH</name>
<keyword evidence="8" id="KW-1185">Reference proteome</keyword>
<feature type="transmembrane region" description="Helical" evidence="5">
    <location>
        <begin position="169"/>
        <end position="190"/>
    </location>
</feature>
<feature type="transmembrane region" description="Helical" evidence="5">
    <location>
        <begin position="59"/>
        <end position="82"/>
    </location>
</feature>
<evidence type="ECO:0000256" key="4">
    <source>
        <dbReference type="ARBA" id="ARBA00023136"/>
    </source>
</evidence>
<dbReference type="PANTHER" id="PTHR37422">
    <property type="entry name" value="TEICHURONIC ACID BIOSYNTHESIS PROTEIN TUAE"/>
    <property type="match status" value="1"/>
</dbReference>
<dbReference type="RefSeq" id="WP_126698855.1">
    <property type="nucleotide sequence ID" value="NZ_RWKW01000026.1"/>
</dbReference>